<dbReference type="PROSITE" id="PS51257">
    <property type="entry name" value="PROKAR_LIPOPROTEIN"/>
    <property type="match status" value="1"/>
</dbReference>
<gene>
    <name evidence="2" type="ORF">Pyn_11314</name>
</gene>
<feature type="transmembrane region" description="Helical" evidence="1">
    <location>
        <begin position="12"/>
        <end position="30"/>
    </location>
</feature>
<organism evidence="2 3">
    <name type="scientific">Prunus yedoensis var. nudiflora</name>
    <dbReference type="NCBI Taxonomy" id="2094558"/>
    <lineage>
        <taxon>Eukaryota</taxon>
        <taxon>Viridiplantae</taxon>
        <taxon>Streptophyta</taxon>
        <taxon>Embryophyta</taxon>
        <taxon>Tracheophyta</taxon>
        <taxon>Spermatophyta</taxon>
        <taxon>Magnoliopsida</taxon>
        <taxon>eudicotyledons</taxon>
        <taxon>Gunneridae</taxon>
        <taxon>Pentapetalae</taxon>
        <taxon>rosids</taxon>
        <taxon>fabids</taxon>
        <taxon>Rosales</taxon>
        <taxon>Rosaceae</taxon>
        <taxon>Amygdaloideae</taxon>
        <taxon>Amygdaleae</taxon>
        <taxon>Prunus</taxon>
    </lineage>
</organism>
<sequence>MERLPNGLNVSSISLCTSLLVMLLACLVCVHHCCHGRNQLLVLGVNIITC</sequence>
<dbReference type="AlphaFoldDB" id="A0A314Y189"/>
<accession>A0A314Y189</accession>
<proteinExistence type="predicted"/>
<evidence type="ECO:0000313" key="2">
    <source>
        <dbReference type="EMBL" id="PQP98638.1"/>
    </source>
</evidence>
<reference evidence="2 3" key="1">
    <citation type="submission" date="2018-02" db="EMBL/GenBank/DDBJ databases">
        <title>Draft genome of wild Prunus yedoensis var. nudiflora.</title>
        <authorList>
            <person name="Baek S."/>
            <person name="Kim J.-H."/>
            <person name="Choi K."/>
            <person name="Kim G.-B."/>
            <person name="Cho A."/>
            <person name="Jang H."/>
            <person name="Shin C.-H."/>
            <person name="Yu H.-J."/>
            <person name="Mun J.-H."/>
        </authorList>
    </citation>
    <scope>NUCLEOTIDE SEQUENCE [LARGE SCALE GENOMIC DNA]</scope>
    <source>
        <strain evidence="3">cv. Jeju island</strain>
        <tissue evidence="2">Leaf</tissue>
    </source>
</reference>
<evidence type="ECO:0000256" key="1">
    <source>
        <dbReference type="SAM" id="Phobius"/>
    </source>
</evidence>
<name>A0A314Y189_PRUYE</name>
<keyword evidence="1" id="KW-0472">Membrane</keyword>
<dbReference type="EMBL" id="PJQY01001878">
    <property type="protein sequence ID" value="PQP98638.1"/>
    <property type="molecule type" value="Genomic_DNA"/>
</dbReference>
<comment type="caution">
    <text evidence="2">The sequence shown here is derived from an EMBL/GenBank/DDBJ whole genome shotgun (WGS) entry which is preliminary data.</text>
</comment>
<evidence type="ECO:0000313" key="3">
    <source>
        <dbReference type="Proteomes" id="UP000250321"/>
    </source>
</evidence>
<dbReference type="Proteomes" id="UP000250321">
    <property type="component" value="Unassembled WGS sequence"/>
</dbReference>
<keyword evidence="3" id="KW-1185">Reference proteome</keyword>
<keyword evidence="1" id="KW-0812">Transmembrane</keyword>
<protein>
    <submittedName>
        <fullName evidence="2">Uncharacterized protein</fullName>
    </submittedName>
</protein>
<keyword evidence="1" id="KW-1133">Transmembrane helix</keyword>